<comment type="caution">
    <text evidence="1">The sequence shown here is derived from an EMBL/GenBank/DDBJ whole genome shotgun (WGS) entry which is preliminary data.</text>
</comment>
<dbReference type="EMBL" id="PVTE01000041">
    <property type="protein sequence ID" value="PRY23493.1"/>
    <property type="molecule type" value="Genomic_DNA"/>
</dbReference>
<dbReference type="AlphaFoldDB" id="A0A2T0RQX5"/>
<proteinExistence type="predicted"/>
<name>A0A2T0RQX5_9BACT</name>
<evidence type="ECO:0000313" key="1">
    <source>
        <dbReference type="EMBL" id="PRY23493.1"/>
    </source>
</evidence>
<sequence>MSRQDYSTADSFINSLRSHRHPSRDSELSVDAIDAYVNAIAEFSSWLYGQIDLPLAKAFNDSYHIPTYDTWWKLITPQALIILSTYQRTGHTIHVFPLEQDEDRYQFQLDQVDTNDEIALDAYRKYLDEYVGYFKL</sequence>
<gene>
    <name evidence="1" type="ORF">CLV58_14114</name>
</gene>
<dbReference type="Proteomes" id="UP000238375">
    <property type="component" value="Unassembled WGS sequence"/>
</dbReference>
<evidence type="ECO:0000313" key="2">
    <source>
        <dbReference type="Proteomes" id="UP000238375"/>
    </source>
</evidence>
<organism evidence="1 2">
    <name type="scientific">Spirosoma oryzae</name>
    <dbReference type="NCBI Taxonomy" id="1469603"/>
    <lineage>
        <taxon>Bacteria</taxon>
        <taxon>Pseudomonadati</taxon>
        <taxon>Bacteroidota</taxon>
        <taxon>Cytophagia</taxon>
        <taxon>Cytophagales</taxon>
        <taxon>Cytophagaceae</taxon>
        <taxon>Spirosoma</taxon>
    </lineage>
</organism>
<accession>A0A2T0RQX5</accession>
<reference evidence="1 2" key="1">
    <citation type="submission" date="2018-03" db="EMBL/GenBank/DDBJ databases">
        <title>Genomic Encyclopedia of Archaeal and Bacterial Type Strains, Phase II (KMG-II): from individual species to whole genera.</title>
        <authorList>
            <person name="Goeker M."/>
        </authorList>
    </citation>
    <scope>NUCLEOTIDE SEQUENCE [LARGE SCALE GENOMIC DNA]</scope>
    <source>
        <strain evidence="1 2">DSM 28354</strain>
    </source>
</reference>
<protein>
    <submittedName>
        <fullName evidence="1">Uncharacterized protein</fullName>
    </submittedName>
</protein>
<dbReference type="RefSeq" id="WP_106140812.1">
    <property type="nucleotide sequence ID" value="NZ_PVTE01000041.1"/>
</dbReference>
<keyword evidence="2" id="KW-1185">Reference proteome</keyword>